<dbReference type="Gene3D" id="3.40.309.10">
    <property type="entry name" value="Aldehyde Dehydrogenase, Chain A, domain 2"/>
    <property type="match status" value="1"/>
</dbReference>
<dbReference type="EC" id="1.2.1.3" evidence="3"/>
<comment type="caution">
    <text evidence="8">The sequence shown here is derived from an EMBL/GenBank/DDBJ whole genome shotgun (WGS) entry which is preliminary data.</text>
</comment>
<evidence type="ECO:0000313" key="8">
    <source>
        <dbReference type="EMBL" id="KAJ9137087.1"/>
    </source>
</evidence>
<evidence type="ECO:0000256" key="2">
    <source>
        <dbReference type="ARBA" id="ARBA00023002"/>
    </source>
</evidence>
<dbReference type="PROSITE" id="PS00687">
    <property type="entry name" value="ALDEHYDE_DEHYDR_GLU"/>
    <property type="match status" value="1"/>
</dbReference>
<evidence type="ECO:0000256" key="1">
    <source>
        <dbReference type="ARBA" id="ARBA00009986"/>
    </source>
</evidence>
<comment type="catalytic activity">
    <reaction evidence="4">
        <text>an aldehyde + NAD(+) + H2O = a carboxylate + NADH + 2 H(+)</text>
        <dbReference type="Rhea" id="RHEA:16185"/>
        <dbReference type="ChEBI" id="CHEBI:15377"/>
        <dbReference type="ChEBI" id="CHEBI:15378"/>
        <dbReference type="ChEBI" id="CHEBI:17478"/>
        <dbReference type="ChEBI" id="CHEBI:29067"/>
        <dbReference type="ChEBI" id="CHEBI:57540"/>
        <dbReference type="ChEBI" id="CHEBI:57945"/>
        <dbReference type="EC" id="1.2.1.3"/>
    </reaction>
</comment>
<dbReference type="SUPFAM" id="SSF53720">
    <property type="entry name" value="ALDH-like"/>
    <property type="match status" value="1"/>
</dbReference>
<evidence type="ECO:0000256" key="3">
    <source>
        <dbReference type="ARBA" id="ARBA00024226"/>
    </source>
</evidence>
<reference evidence="8" key="1">
    <citation type="submission" date="2022-07" db="EMBL/GenBank/DDBJ databases">
        <title>Fungi with potential for degradation of polypropylene.</title>
        <authorList>
            <person name="Gostincar C."/>
        </authorList>
    </citation>
    <scope>NUCLEOTIDE SEQUENCE</scope>
    <source>
        <strain evidence="8">EXF-13308</strain>
    </source>
</reference>
<dbReference type="EMBL" id="JANBVO010000036">
    <property type="protein sequence ID" value="KAJ9137087.1"/>
    <property type="molecule type" value="Genomic_DNA"/>
</dbReference>
<evidence type="ECO:0000256" key="5">
    <source>
        <dbReference type="PROSITE-ProRule" id="PRU10007"/>
    </source>
</evidence>
<comment type="similarity">
    <text evidence="1 6">Belongs to the aldehyde dehydrogenase family.</text>
</comment>
<dbReference type="InterPro" id="IPR015590">
    <property type="entry name" value="Aldehyde_DH_dom"/>
</dbReference>
<dbReference type="PANTHER" id="PTHR11699">
    <property type="entry name" value="ALDEHYDE DEHYDROGENASE-RELATED"/>
    <property type="match status" value="1"/>
</dbReference>
<evidence type="ECO:0000259" key="7">
    <source>
        <dbReference type="Pfam" id="PF00171"/>
    </source>
</evidence>
<dbReference type="GO" id="GO:0004029">
    <property type="term" value="F:aldehyde dehydrogenase (NAD+) activity"/>
    <property type="evidence" value="ECO:0007669"/>
    <property type="project" value="UniProtKB-EC"/>
</dbReference>
<dbReference type="InterPro" id="IPR016163">
    <property type="entry name" value="Ald_DH_C"/>
</dbReference>
<dbReference type="Proteomes" id="UP001174694">
    <property type="component" value="Unassembled WGS sequence"/>
</dbReference>
<evidence type="ECO:0000256" key="6">
    <source>
        <dbReference type="RuleBase" id="RU003345"/>
    </source>
</evidence>
<name>A0AA38RCP5_9PEZI</name>
<feature type="active site" evidence="5">
    <location>
        <position position="245"/>
    </location>
</feature>
<dbReference type="InterPro" id="IPR016161">
    <property type="entry name" value="Ald_DH/histidinol_DH"/>
</dbReference>
<proteinExistence type="inferred from homology"/>
<dbReference type="AlphaFoldDB" id="A0AA38RCP5"/>
<dbReference type="InterPro" id="IPR044086">
    <property type="entry name" value="LUC3-like"/>
</dbReference>
<feature type="domain" description="Aldehyde dehydrogenase" evidence="7">
    <location>
        <begin position="22"/>
        <end position="470"/>
    </location>
</feature>
<dbReference type="FunFam" id="3.40.605.10:FF:000007">
    <property type="entry name" value="NAD/NADP-dependent betaine aldehyde dehydrogenase"/>
    <property type="match status" value="1"/>
</dbReference>
<sequence>MKDFYTFTNIIGGQPRLGNNKCRGVDPSTKKPLWDVPVASEQDLEDAVASARESFASWSRSSWEHRRQQLLLARETLLANKGQMAELVTKEGGKPIQFAYLEIEHAANFIEFNANQLAFEERLVQDDAELKLTVVRKPIGVVAAICPWNYPLVLAMGKIAASLITGNCVIVKPSPFTPYSILKFTELVHDLFPEGVLQALNGDESLGPRLCAHSGVDKISFTGSTATGKKIAASAARSLKSVTLELGGNNASIVYPDIDPEIVAPQIALGSFLNSGQLCVASKRVYVHDDIFDKFLKVMVETVKQWKIAPTSTLENGITLGPIQNEMQYNIVKQFFQSGIENGHRFAVGGDIDESGENFIIKPTIVNNPPDDSLVVTGEAFGPIVPVLRWSDEEDVIRRANDTPTGLGGAVWSNDIDRARATADRIEAGTVWINSFERPLPQAHLNGYKQSGLGGEWGQEGLLAYSKPQVIHCYKAPVSAECGGER</sequence>
<gene>
    <name evidence="8" type="ORF">NKR23_g9420</name>
</gene>
<protein>
    <recommendedName>
        <fullName evidence="3">aldehyde dehydrogenase (NAD(+))</fullName>
        <ecNumber evidence="3">1.2.1.3</ecNumber>
    </recommendedName>
</protein>
<keyword evidence="9" id="KW-1185">Reference proteome</keyword>
<keyword evidence="2 6" id="KW-0560">Oxidoreductase</keyword>
<dbReference type="Gene3D" id="3.40.605.10">
    <property type="entry name" value="Aldehyde Dehydrogenase, Chain A, domain 1"/>
    <property type="match status" value="1"/>
</dbReference>
<dbReference type="Pfam" id="PF00171">
    <property type="entry name" value="Aldedh"/>
    <property type="match status" value="1"/>
</dbReference>
<dbReference type="InterPro" id="IPR029510">
    <property type="entry name" value="Ald_DH_CS_GLU"/>
</dbReference>
<organism evidence="8 9">
    <name type="scientific">Pleurostoma richardsiae</name>
    <dbReference type="NCBI Taxonomy" id="41990"/>
    <lineage>
        <taxon>Eukaryota</taxon>
        <taxon>Fungi</taxon>
        <taxon>Dikarya</taxon>
        <taxon>Ascomycota</taxon>
        <taxon>Pezizomycotina</taxon>
        <taxon>Sordariomycetes</taxon>
        <taxon>Sordariomycetidae</taxon>
        <taxon>Calosphaeriales</taxon>
        <taxon>Pleurostomataceae</taxon>
        <taxon>Pleurostoma</taxon>
    </lineage>
</organism>
<dbReference type="InterPro" id="IPR016162">
    <property type="entry name" value="Ald_DH_N"/>
</dbReference>
<accession>A0AA38RCP5</accession>
<evidence type="ECO:0000256" key="4">
    <source>
        <dbReference type="ARBA" id="ARBA00049194"/>
    </source>
</evidence>
<evidence type="ECO:0000313" key="9">
    <source>
        <dbReference type="Proteomes" id="UP001174694"/>
    </source>
</evidence>
<dbReference type="CDD" id="cd07106">
    <property type="entry name" value="ALDH_AldA-AAD23400"/>
    <property type="match status" value="1"/>
</dbReference>